<accession>A0ABQ0P9J6</accession>
<evidence type="ECO:0000313" key="2">
    <source>
        <dbReference type="Proteomes" id="UP001060895"/>
    </source>
</evidence>
<comment type="caution">
    <text evidence="1">The sequence shown here is derived from an EMBL/GenBank/DDBJ whole genome shotgun (WGS) entry which is preliminary data.</text>
</comment>
<dbReference type="EMBL" id="BAQP01000204">
    <property type="protein sequence ID" value="GBQ27490.1"/>
    <property type="molecule type" value="Genomic_DNA"/>
</dbReference>
<gene>
    <name evidence="1" type="ORF">AA12717_2699</name>
</gene>
<organism evidence="1 2">
    <name type="scientific">Gluconacetobacter sacchari DSM 12717</name>
    <dbReference type="NCBI Taxonomy" id="1307940"/>
    <lineage>
        <taxon>Bacteria</taxon>
        <taxon>Pseudomonadati</taxon>
        <taxon>Pseudomonadota</taxon>
        <taxon>Alphaproteobacteria</taxon>
        <taxon>Acetobacterales</taxon>
        <taxon>Acetobacteraceae</taxon>
        <taxon>Gluconacetobacter</taxon>
    </lineage>
</organism>
<name>A0ABQ0P9J6_9PROT</name>
<proteinExistence type="predicted"/>
<keyword evidence="2" id="KW-1185">Reference proteome</keyword>
<dbReference type="Proteomes" id="UP001060895">
    <property type="component" value="Unassembled WGS sequence"/>
</dbReference>
<evidence type="ECO:0000313" key="1">
    <source>
        <dbReference type="EMBL" id="GBQ27490.1"/>
    </source>
</evidence>
<reference evidence="1" key="1">
    <citation type="submission" date="2013-04" db="EMBL/GenBank/DDBJ databases">
        <title>The genome sequencing project of 58 acetic acid bacteria.</title>
        <authorList>
            <person name="Okamoto-Kainuma A."/>
            <person name="Ishikawa M."/>
            <person name="Umino S."/>
            <person name="Koizumi Y."/>
            <person name="Shiwa Y."/>
            <person name="Yoshikawa H."/>
            <person name="Matsutani M."/>
            <person name="Matsushita K."/>
        </authorList>
    </citation>
    <scope>NUCLEOTIDE SEQUENCE</scope>
    <source>
        <strain evidence="1">DSM 12717</strain>
    </source>
</reference>
<sequence>MPAFLNMVTTGYAMIESGNDLLRPEKRGIGDTTIAACRQRGFRADMNVRRGINASPFHSMAPVATPLGPPNPVKLIHARCLPVCRWGLLATAGLDRRVGAIIRRLR</sequence>
<protein>
    <submittedName>
        <fullName evidence="1">Uncharacterized protein</fullName>
    </submittedName>
</protein>